<dbReference type="Pfam" id="PF02450">
    <property type="entry name" value="LCAT"/>
    <property type="match status" value="1"/>
</dbReference>
<dbReference type="Proteomes" id="UP000177693">
    <property type="component" value="Unassembled WGS sequence"/>
</dbReference>
<accession>A0A1F6Y498</accession>
<proteinExistence type="predicted"/>
<dbReference type="AlphaFoldDB" id="A0A1F6Y498"/>
<evidence type="ECO:0000256" key="1">
    <source>
        <dbReference type="SAM" id="Coils"/>
    </source>
</evidence>
<dbReference type="SUPFAM" id="SSF51126">
    <property type="entry name" value="Pectin lyase-like"/>
    <property type="match status" value="1"/>
</dbReference>
<dbReference type="Gene3D" id="3.40.50.1820">
    <property type="entry name" value="alpha/beta hydrolase"/>
    <property type="match status" value="1"/>
</dbReference>
<sequence length="1126" mass="123525">MPTIKRLRFLFLIIIIFISVFYFSSSPSKVFASTIVEADIIADTTWTKGNSPYVISNYIDVVAGATLTIDPGVIVKFDYDSSLDVLGSIEVNGTASEKVSVSSLYDSIGVDLYNDCLEYMPDLVPEEGVEPCANTNQDEVDFPWLFEAGGIYLDGASDSSFQSVLFSHLEYGLYFDNTPGTVENIEIADSPYGITVYGSDVSISDSTFENIYDEDAIVLDSRGIAEISNIQVKSSFDYGALTLYGSKAHIVDSVFEGVREVDEDGYISQSDSAIEIYDEETYDRVLRARVVTYQSELNASGLKISGHETGLEFYGGMVNIEKTKIFQNYYGLEAYLNDGSIVTITESSIVDNDYATYISREGTINAINNYWGDPTGPFEDELNPGGLGGVIEHYENNITFIPWLTSDPLEKPVCCSSVLFLPGIKGSILEKGSDMLWPPTAFSLNDVNQLALTSDGASVNDIHTDGVLNTFKGTPIYAPFSNFMDGLVADNTIKEWLPLAYDWRFSPETILADGIKTKNETINVIEKIKTLAQNSKNGKITIVAHSMGGLLGKAIIKKLSEEGKDNLIDSFVMVGSPQLGTPQAIASILHGDDEGIPPVAGFIVNPIGIRRIAQNMPSAYNLLPSPQYFSSVSDPVIKFNSEASFTKPWRDFWGATISTYPKFLEFMTGTGVTRAKPVEQKLPDPEVLSSIFMTNAANFHNLYDNYQFPDHIRVVQVAGWGSPTVKAVEYKNYHGYPSYEVSFTREGDRTVVYPSAISSVADETYFFNLFEYNKLLNSNTQHRDLLSASPVQTLFTSIVKKEDVLENNFILTAKPQVVDLTDQLVVSTHSPVILGAYDQLGNFTGINPNQNLSADFLSISENIPGSAFIYTSESQNIFLPKEGNYNFVYKGTGNGSTTVEIDNFSADMSTPVASYTDIPTTSNTKAAFTVQSSAPENTEIALDANGDGTTDEVVLADGVELSLNQLITLIKEKISTLSIKDKLKQNLLKQIANLEKKIENKKQKNIKILANLDKKISKQEMKGKISTADAAEITNLLDLLEAQSENIALDPTILASLKTKIQSLNVKANLKNDLLKRVEKLEKKGVIIKTLSNLSKNIIKKAGNGKIADADAQALIDLLNQIEGVI</sequence>
<dbReference type="InterPro" id="IPR029058">
    <property type="entry name" value="AB_hydrolase_fold"/>
</dbReference>
<feature type="domain" description="Right handed beta helix" evidence="2">
    <location>
        <begin position="150"/>
        <end position="279"/>
    </location>
</feature>
<comment type="caution">
    <text evidence="3">The sequence shown here is derived from an EMBL/GenBank/DDBJ whole genome shotgun (WGS) entry which is preliminary data.</text>
</comment>
<dbReference type="EMBL" id="MFVL01000023">
    <property type="protein sequence ID" value="OGJ01166.1"/>
    <property type="molecule type" value="Genomic_DNA"/>
</dbReference>
<dbReference type="PANTHER" id="PTHR11440">
    <property type="entry name" value="LECITHIN-CHOLESTEROL ACYLTRANSFERASE-RELATED"/>
    <property type="match status" value="1"/>
</dbReference>
<dbReference type="Pfam" id="PF13229">
    <property type="entry name" value="Beta_helix"/>
    <property type="match status" value="1"/>
</dbReference>
<feature type="coiled-coil region" evidence="1">
    <location>
        <begin position="977"/>
        <end position="1011"/>
    </location>
</feature>
<dbReference type="InterPro" id="IPR003386">
    <property type="entry name" value="LACT/PDAT_acylTrfase"/>
</dbReference>
<dbReference type="GO" id="GO:0006629">
    <property type="term" value="P:lipid metabolic process"/>
    <property type="evidence" value="ECO:0007669"/>
    <property type="project" value="InterPro"/>
</dbReference>
<dbReference type="GO" id="GO:0008374">
    <property type="term" value="F:O-acyltransferase activity"/>
    <property type="evidence" value="ECO:0007669"/>
    <property type="project" value="InterPro"/>
</dbReference>
<evidence type="ECO:0000313" key="4">
    <source>
        <dbReference type="Proteomes" id="UP000177693"/>
    </source>
</evidence>
<evidence type="ECO:0000259" key="2">
    <source>
        <dbReference type="Pfam" id="PF13229"/>
    </source>
</evidence>
<keyword evidence="1" id="KW-0175">Coiled coil</keyword>
<dbReference type="InterPro" id="IPR011050">
    <property type="entry name" value="Pectin_lyase_fold/virulence"/>
</dbReference>
<dbReference type="SUPFAM" id="SSF53474">
    <property type="entry name" value="alpha/beta-Hydrolases"/>
    <property type="match status" value="1"/>
</dbReference>
<evidence type="ECO:0000313" key="3">
    <source>
        <dbReference type="EMBL" id="OGJ01166.1"/>
    </source>
</evidence>
<protein>
    <recommendedName>
        <fullName evidence="2">Right handed beta helix domain-containing protein</fullName>
    </recommendedName>
</protein>
<name>A0A1F6Y498_9BACT</name>
<reference evidence="3 4" key="1">
    <citation type="journal article" date="2016" name="Nat. Commun.">
        <title>Thousands of microbial genomes shed light on interconnected biogeochemical processes in an aquifer system.</title>
        <authorList>
            <person name="Anantharaman K."/>
            <person name="Brown C.T."/>
            <person name="Hug L.A."/>
            <person name="Sharon I."/>
            <person name="Castelle C.J."/>
            <person name="Probst A.J."/>
            <person name="Thomas B.C."/>
            <person name="Singh A."/>
            <person name="Wilkins M.J."/>
            <person name="Karaoz U."/>
            <person name="Brodie E.L."/>
            <person name="Williams K.H."/>
            <person name="Hubbard S.S."/>
            <person name="Banfield J.F."/>
        </authorList>
    </citation>
    <scope>NUCLEOTIDE SEQUENCE [LARGE SCALE GENOMIC DNA]</scope>
</reference>
<gene>
    <name evidence="3" type="ORF">A3I23_02680</name>
</gene>
<organism evidence="3 4">
    <name type="scientific">Candidatus Nomurabacteria bacterium RIFCSPLOWO2_02_FULL_40_67</name>
    <dbReference type="NCBI Taxonomy" id="1801787"/>
    <lineage>
        <taxon>Bacteria</taxon>
        <taxon>Candidatus Nomuraibacteriota</taxon>
    </lineage>
</organism>
<dbReference type="InterPro" id="IPR039448">
    <property type="entry name" value="Beta_helix"/>
</dbReference>